<evidence type="ECO:0000313" key="2">
    <source>
        <dbReference type="EMBL" id="KAK7957001.1"/>
    </source>
</evidence>
<gene>
    <name evidence="2" type="ORF">PG986_006223</name>
</gene>
<evidence type="ECO:0000313" key="3">
    <source>
        <dbReference type="Proteomes" id="UP001391051"/>
    </source>
</evidence>
<reference evidence="2 3" key="1">
    <citation type="submission" date="2023-01" db="EMBL/GenBank/DDBJ databases">
        <title>Analysis of 21 Apiospora genomes using comparative genomics revels a genus with tremendous synthesis potential of carbohydrate active enzymes and secondary metabolites.</title>
        <authorList>
            <person name="Sorensen T."/>
        </authorList>
    </citation>
    <scope>NUCLEOTIDE SEQUENCE [LARGE SCALE GENOMIC DNA]</scope>
    <source>
        <strain evidence="2 3">CBS 24483</strain>
    </source>
</reference>
<comment type="caution">
    <text evidence="2">The sequence shown here is derived from an EMBL/GenBank/DDBJ whole genome shotgun (WGS) entry which is preliminary data.</text>
</comment>
<dbReference type="RefSeq" id="XP_066702307.1">
    <property type="nucleotide sequence ID" value="XM_066842445.1"/>
</dbReference>
<evidence type="ECO:0000259" key="1">
    <source>
        <dbReference type="Pfam" id="PF20150"/>
    </source>
</evidence>
<keyword evidence="3" id="KW-1185">Reference proteome</keyword>
<dbReference type="PANTHER" id="PTHR35910">
    <property type="entry name" value="2EXR DOMAIN-CONTAINING PROTEIN"/>
    <property type="match status" value="1"/>
</dbReference>
<proteinExistence type="predicted"/>
<accession>A0ABR1QJU1</accession>
<feature type="domain" description="2EXR" evidence="1">
    <location>
        <begin position="4"/>
        <end position="72"/>
    </location>
</feature>
<dbReference type="InterPro" id="IPR045518">
    <property type="entry name" value="2EXR"/>
</dbReference>
<sequence length="224" mass="26172">MNTFTIFQKLPTELQLQVWEHAIGNEATTRRVPVDDFAKCIYPHPRLISPLLTACRGSRQVALSHYRDPIPIHDFEVAYLSERDLRENPVVFRERVSIIHPIMADDGIGPAVMAQYKPYHAKRQGERIGVLRVSFASDTFVDGKRYMCRKVMDPYFENAHMSKLCCDLTITPQLDDSQYNQVIRTLNEDPNRLPPDFRRDRERYSLHIWALDADFPPYGFSCWR</sequence>
<organism evidence="2 3">
    <name type="scientific">Apiospora aurea</name>
    <dbReference type="NCBI Taxonomy" id="335848"/>
    <lineage>
        <taxon>Eukaryota</taxon>
        <taxon>Fungi</taxon>
        <taxon>Dikarya</taxon>
        <taxon>Ascomycota</taxon>
        <taxon>Pezizomycotina</taxon>
        <taxon>Sordariomycetes</taxon>
        <taxon>Xylariomycetidae</taxon>
        <taxon>Amphisphaeriales</taxon>
        <taxon>Apiosporaceae</taxon>
        <taxon>Apiospora</taxon>
    </lineage>
</organism>
<protein>
    <recommendedName>
        <fullName evidence="1">2EXR domain-containing protein</fullName>
    </recommendedName>
</protein>
<dbReference type="EMBL" id="JAQQWE010000004">
    <property type="protein sequence ID" value="KAK7957001.1"/>
    <property type="molecule type" value="Genomic_DNA"/>
</dbReference>
<name>A0ABR1QJU1_9PEZI</name>
<dbReference type="PANTHER" id="PTHR35910:SF6">
    <property type="entry name" value="2EXR DOMAIN-CONTAINING PROTEIN"/>
    <property type="match status" value="1"/>
</dbReference>
<dbReference type="Pfam" id="PF20150">
    <property type="entry name" value="2EXR"/>
    <property type="match status" value="1"/>
</dbReference>
<dbReference type="GeneID" id="92075507"/>
<dbReference type="Proteomes" id="UP001391051">
    <property type="component" value="Unassembled WGS sequence"/>
</dbReference>